<evidence type="ECO:0000256" key="1">
    <source>
        <dbReference type="SAM" id="MobiDB-lite"/>
    </source>
</evidence>
<name>A0A4S1XIE0_9SPHN</name>
<comment type="caution">
    <text evidence="2">The sequence shown here is derived from an EMBL/GenBank/DDBJ whole genome shotgun (WGS) entry which is preliminary data.</text>
</comment>
<dbReference type="EMBL" id="SRXT01000001">
    <property type="protein sequence ID" value="TGX55573.1"/>
    <property type="molecule type" value="Genomic_DNA"/>
</dbReference>
<accession>A0A4S1XIE0</accession>
<evidence type="ECO:0000313" key="3">
    <source>
        <dbReference type="Proteomes" id="UP000306147"/>
    </source>
</evidence>
<feature type="compositionally biased region" description="Low complexity" evidence="1">
    <location>
        <begin position="164"/>
        <end position="173"/>
    </location>
</feature>
<dbReference type="AlphaFoldDB" id="A0A4S1XIE0"/>
<organism evidence="2 3">
    <name type="scientific">Sphingomonas gei</name>
    <dbReference type="NCBI Taxonomy" id="1395960"/>
    <lineage>
        <taxon>Bacteria</taxon>
        <taxon>Pseudomonadati</taxon>
        <taxon>Pseudomonadota</taxon>
        <taxon>Alphaproteobacteria</taxon>
        <taxon>Sphingomonadales</taxon>
        <taxon>Sphingomonadaceae</taxon>
        <taxon>Sphingomonas</taxon>
    </lineage>
</organism>
<feature type="region of interest" description="Disordered" evidence="1">
    <location>
        <begin position="163"/>
        <end position="184"/>
    </location>
</feature>
<sequence length="184" mass="19085">MSLNFSYRLDLYASPSAGRRGRRIEMRRLLLMGLLSALAGCGGGEDTGNNGAVPVAKPTPRPMLGGVDLNQQVQASGSGPYWEIHVAPGTITYADAPDAAHPTDFYPVSPKLAGGRAVFDTKTPEAAPVTITLTATPCAAGKDARPLTAEVQIGARTLRGCAGPAPRVVRPAAETGESNMTEAQ</sequence>
<dbReference type="OrthoDB" id="5489750at2"/>
<protein>
    <submittedName>
        <fullName evidence="2">Uncharacterized protein</fullName>
    </submittedName>
</protein>
<gene>
    <name evidence="2" type="ORF">E5A73_00065</name>
</gene>
<reference evidence="2 3" key="1">
    <citation type="submission" date="2019-04" db="EMBL/GenBank/DDBJ databases">
        <title>Sphingomonas psychrotolerans sp. nov., isolated from soil in the Tianshan Mountains, Xinjiang, China.</title>
        <authorList>
            <person name="Luo Y."/>
            <person name="Sheng H."/>
        </authorList>
    </citation>
    <scope>NUCLEOTIDE SEQUENCE [LARGE SCALE GENOMIC DNA]</scope>
    <source>
        <strain evidence="2 3">ZFGT-11</strain>
    </source>
</reference>
<keyword evidence="3" id="KW-1185">Reference proteome</keyword>
<evidence type="ECO:0000313" key="2">
    <source>
        <dbReference type="EMBL" id="TGX55573.1"/>
    </source>
</evidence>
<proteinExistence type="predicted"/>
<dbReference type="Proteomes" id="UP000306147">
    <property type="component" value="Unassembled WGS sequence"/>
</dbReference>
<dbReference type="RefSeq" id="WP_135961776.1">
    <property type="nucleotide sequence ID" value="NZ_SRXT01000001.1"/>
</dbReference>